<reference evidence="2 3" key="1">
    <citation type="submission" date="2018-08" db="EMBL/GenBank/DDBJ databases">
        <title>Recombination of ecologically and evolutionarily significant loci maintains genetic cohesion in the Pseudomonas syringae species complex.</title>
        <authorList>
            <person name="Dillon M."/>
            <person name="Thakur S."/>
            <person name="Almeida R.N.D."/>
            <person name="Weir B.S."/>
            <person name="Guttman D.S."/>
        </authorList>
    </citation>
    <scope>NUCLEOTIDE SEQUENCE [LARGE SCALE GENOMIC DNA]</scope>
    <source>
        <strain evidence="2 3">ICMP 7846</strain>
    </source>
</reference>
<evidence type="ECO:0000313" key="3">
    <source>
        <dbReference type="Proteomes" id="UP000270834"/>
    </source>
</evidence>
<protein>
    <submittedName>
        <fullName evidence="2">Uncharacterized protein</fullName>
    </submittedName>
</protein>
<feature type="region of interest" description="Disordered" evidence="1">
    <location>
        <begin position="93"/>
        <end position="114"/>
    </location>
</feature>
<feature type="region of interest" description="Disordered" evidence="1">
    <location>
        <begin position="22"/>
        <end position="71"/>
    </location>
</feature>
<evidence type="ECO:0000256" key="1">
    <source>
        <dbReference type="SAM" id="MobiDB-lite"/>
    </source>
</evidence>
<dbReference type="EMBL" id="RBSQ01000475">
    <property type="protein sequence ID" value="RMS57173.1"/>
    <property type="molecule type" value="Genomic_DNA"/>
</dbReference>
<gene>
    <name evidence="2" type="ORF">ALP65_03333</name>
</gene>
<feature type="compositionally biased region" description="Basic residues" evidence="1">
    <location>
        <begin position="97"/>
        <end position="111"/>
    </location>
</feature>
<evidence type="ECO:0000313" key="2">
    <source>
        <dbReference type="EMBL" id="RMS57173.1"/>
    </source>
</evidence>
<organism evidence="2 3">
    <name type="scientific">Pseudomonas aeruginosa</name>
    <dbReference type="NCBI Taxonomy" id="287"/>
    <lineage>
        <taxon>Bacteria</taxon>
        <taxon>Pseudomonadati</taxon>
        <taxon>Pseudomonadota</taxon>
        <taxon>Gammaproteobacteria</taxon>
        <taxon>Pseudomonadales</taxon>
        <taxon>Pseudomonadaceae</taxon>
        <taxon>Pseudomonas</taxon>
    </lineage>
</organism>
<dbReference type="Proteomes" id="UP000270834">
    <property type="component" value="Unassembled WGS sequence"/>
</dbReference>
<accession>A0A3M5E6G6</accession>
<comment type="caution">
    <text evidence="2">The sequence shown here is derived from an EMBL/GenBank/DDBJ whole genome shotgun (WGS) entry which is preliminary data.</text>
</comment>
<dbReference type="AlphaFoldDB" id="A0A3M5E6G6"/>
<name>A0A3M5E6G6_PSEAI</name>
<feature type="compositionally biased region" description="Basic and acidic residues" evidence="1">
    <location>
        <begin position="31"/>
        <end position="40"/>
    </location>
</feature>
<proteinExistence type="predicted"/>
<feature type="compositionally biased region" description="Low complexity" evidence="1">
    <location>
        <begin position="42"/>
        <end position="56"/>
    </location>
</feature>
<sequence>MGQGARAVFLEDLALQALPGRQGKGAGLRHAGSEGARDELLANPAAPSWSARAAPAGGQPGSRGDHAAAADPTLDEALGMQVRIGRFDGVAGYPQRLRQRPRGRQRIARRQRTVEDQLADRALDSRMQRQGLELWMEEARLDRLEQ</sequence>